<gene>
    <name evidence="4" type="ORF">GSOID_T00029916001</name>
</gene>
<organism evidence="4">
    <name type="scientific">Oikopleura dioica</name>
    <name type="common">Tunicate</name>
    <dbReference type="NCBI Taxonomy" id="34765"/>
    <lineage>
        <taxon>Eukaryota</taxon>
        <taxon>Metazoa</taxon>
        <taxon>Chordata</taxon>
        <taxon>Tunicata</taxon>
        <taxon>Appendicularia</taxon>
        <taxon>Copelata</taxon>
        <taxon>Oikopleuridae</taxon>
        <taxon>Oikopleura</taxon>
    </lineage>
</organism>
<sequence>MSEQEVSQLSAELSSNLNLSSPAEKEPEIQEAAAVPQTEADLNNNATSAPANAEPQKAANIEAAVLQPQAPMQAAIPAQQQVHEQQVHHSQPSDKIWCRFLIPSKVAGAIIGRGGATIRALREEVKKMN</sequence>
<dbReference type="GO" id="GO:0003723">
    <property type="term" value="F:RNA binding"/>
    <property type="evidence" value="ECO:0007669"/>
    <property type="project" value="UniProtKB-UniRule"/>
</dbReference>
<feature type="domain" description="K Homology" evidence="3">
    <location>
        <begin position="98"/>
        <end position="124"/>
    </location>
</feature>
<evidence type="ECO:0000313" key="4">
    <source>
        <dbReference type="EMBL" id="CBY36876.1"/>
    </source>
</evidence>
<feature type="compositionally biased region" description="Low complexity" evidence="2">
    <location>
        <begin position="7"/>
        <end position="21"/>
    </location>
</feature>
<dbReference type="Proteomes" id="UP000011014">
    <property type="component" value="Unassembled WGS sequence"/>
</dbReference>
<dbReference type="PROSITE" id="PS50084">
    <property type="entry name" value="KH_TYPE_1"/>
    <property type="match status" value="1"/>
</dbReference>
<dbReference type="InterPro" id="IPR004088">
    <property type="entry name" value="KH_dom_type_1"/>
</dbReference>
<protein>
    <recommendedName>
        <fullName evidence="3">K Homology domain-containing protein</fullName>
    </recommendedName>
</protein>
<feature type="compositionally biased region" description="Polar residues" evidence="2">
    <location>
        <begin position="40"/>
        <end position="50"/>
    </location>
</feature>
<evidence type="ECO:0000259" key="3">
    <source>
        <dbReference type="Pfam" id="PF00013"/>
    </source>
</evidence>
<feature type="region of interest" description="Disordered" evidence="2">
    <location>
        <begin position="1"/>
        <end position="56"/>
    </location>
</feature>
<dbReference type="Gene3D" id="3.30.310.210">
    <property type="match status" value="1"/>
</dbReference>
<evidence type="ECO:0000256" key="2">
    <source>
        <dbReference type="SAM" id="MobiDB-lite"/>
    </source>
</evidence>
<proteinExistence type="predicted"/>
<dbReference type="SUPFAM" id="SSF54791">
    <property type="entry name" value="Eukaryotic type KH-domain (KH-domain type I)"/>
    <property type="match status" value="1"/>
</dbReference>
<dbReference type="EMBL" id="FN654857">
    <property type="protein sequence ID" value="CBY36876.1"/>
    <property type="molecule type" value="Genomic_DNA"/>
</dbReference>
<name>E4YN17_OIKDI</name>
<dbReference type="InterPro" id="IPR036612">
    <property type="entry name" value="KH_dom_type_1_sf"/>
</dbReference>
<evidence type="ECO:0000256" key="1">
    <source>
        <dbReference type="PROSITE-ProRule" id="PRU00117"/>
    </source>
</evidence>
<accession>E4YN17</accession>
<dbReference type="Pfam" id="PF00013">
    <property type="entry name" value="KH_1"/>
    <property type="match status" value="1"/>
</dbReference>
<keyword evidence="1" id="KW-0694">RNA-binding</keyword>
<reference evidence="4" key="1">
    <citation type="journal article" date="2010" name="Science">
        <title>Plasticity of animal genome architecture unmasked by rapid evolution of a pelagic tunicate.</title>
        <authorList>
            <person name="Denoeud F."/>
            <person name="Henriet S."/>
            <person name="Mungpakdee S."/>
            <person name="Aury J.M."/>
            <person name="Da Silva C."/>
            <person name="Brinkmann H."/>
            <person name="Mikhaleva J."/>
            <person name="Olsen L.C."/>
            <person name="Jubin C."/>
            <person name="Canestro C."/>
            <person name="Bouquet J.M."/>
            <person name="Danks G."/>
            <person name="Poulain J."/>
            <person name="Campsteijn C."/>
            <person name="Adamski M."/>
            <person name="Cross I."/>
            <person name="Yadetie F."/>
            <person name="Muffato M."/>
            <person name="Louis A."/>
            <person name="Butcher S."/>
            <person name="Tsagkogeorga G."/>
            <person name="Konrad A."/>
            <person name="Singh S."/>
            <person name="Jensen M.F."/>
            <person name="Cong E.H."/>
            <person name="Eikeseth-Otteraa H."/>
            <person name="Noel B."/>
            <person name="Anthouard V."/>
            <person name="Porcel B.M."/>
            <person name="Kachouri-Lafond R."/>
            <person name="Nishino A."/>
            <person name="Ugolini M."/>
            <person name="Chourrout P."/>
            <person name="Nishida H."/>
            <person name="Aasland R."/>
            <person name="Huzurbazar S."/>
            <person name="Westhof E."/>
            <person name="Delsuc F."/>
            <person name="Lehrach H."/>
            <person name="Reinhardt R."/>
            <person name="Weissenbach J."/>
            <person name="Roy S.W."/>
            <person name="Artiguenave F."/>
            <person name="Postlethwait J.H."/>
            <person name="Manak J.R."/>
            <person name="Thompson E.M."/>
            <person name="Jaillon O."/>
            <person name="Du Pasquier L."/>
            <person name="Boudinot P."/>
            <person name="Liberles D.A."/>
            <person name="Volff J.N."/>
            <person name="Philippe H."/>
            <person name="Lenhard B."/>
            <person name="Roest Crollius H."/>
            <person name="Wincker P."/>
            <person name="Chourrout D."/>
        </authorList>
    </citation>
    <scope>NUCLEOTIDE SEQUENCE [LARGE SCALE GENOMIC DNA]</scope>
</reference>
<dbReference type="AlphaFoldDB" id="E4YN17"/>